<feature type="non-terminal residue" evidence="1">
    <location>
        <position position="249"/>
    </location>
</feature>
<keyword evidence="2" id="KW-1185">Reference proteome</keyword>
<reference evidence="1" key="1">
    <citation type="submission" date="2021-06" db="EMBL/GenBank/DDBJ databases">
        <authorList>
            <person name="Kallberg Y."/>
            <person name="Tangrot J."/>
            <person name="Rosling A."/>
        </authorList>
    </citation>
    <scope>NUCLEOTIDE SEQUENCE</scope>
    <source>
        <strain evidence="1">AU212A</strain>
    </source>
</reference>
<protein>
    <submittedName>
        <fullName evidence="1">10157_t:CDS:1</fullName>
    </submittedName>
</protein>
<dbReference type="EMBL" id="CAJVPM010001129">
    <property type="protein sequence ID" value="CAG8460436.1"/>
    <property type="molecule type" value="Genomic_DNA"/>
</dbReference>
<name>A0ACA9K9M1_9GLOM</name>
<proteinExistence type="predicted"/>
<dbReference type="Proteomes" id="UP000789860">
    <property type="component" value="Unassembled WGS sequence"/>
</dbReference>
<comment type="caution">
    <text evidence="1">The sequence shown here is derived from an EMBL/GenBank/DDBJ whole genome shotgun (WGS) entry which is preliminary data.</text>
</comment>
<evidence type="ECO:0000313" key="1">
    <source>
        <dbReference type="EMBL" id="CAG8460436.1"/>
    </source>
</evidence>
<accession>A0ACA9K9M1</accession>
<evidence type="ECO:0000313" key="2">
    <source>
        <dbReference type="Proteomes" id="UP000789860"/>
    </source>
</evidence>
<sequence length="249" mass="28704">MQCIVNTFLKTIQNKINNYLQTPLRPIQYTSFISTLVISNEISSPISILSTFTSFTTESEKLHYNATAQKNSLAKQECTENQLNKLKELYNVKQKLKKYATAQAKSQAKKCEALENKEEVIRYDSPEHSSFLLLNSDLLKQMHSYIKFSTLPKKGRKKLLKKINSSNAKRHHYSIAIQVNSVSRNEMPEHLDEYYCLQMIKNAKQFASAFASHSVIISQEDKTKVLLRILAVRRTFKTIQSFYELVAIP</sequence>
<gene>
    <name evidence="1" type="ORF">SCALOS_LOCUS1589</name>
</gene>
<organism evidence="1 2">
    <name type="scientific">Scutellospora calospora</name>
    <dbReference type="NCBI Taxonomy" id="85575"/>
    <lineage>
        <taxon>Eukaryota</taxon>
        <taxon>Fungi</taxon>
        <taxon>Fungi incertae sedis</taxon>
        <taxon>Mucoromycota</taxon>
        <taxon>Glomeromycotina</taxon>
        <taxon>Glomeromycetes</taxon>
        <taxon>Diversisporales</taxon>
        <taxon>Gigasporaceae</taxon>
        <taxon>Scutellospora</taxon>
    </lineage>
</organism>